<dbReference type="SUPFAM" id="SSF88713">
    <property type="entry name" value="Glycoside hydrolase/deacetylase"/>
    <property type="match status" value="1"/>
</dbReference>
<evidence type="ECO:0000259" key="5">
    <source>
        <dbReference type="Pfam" id="PF01522"/>
    </source>
</evidence>
<dbReference type="GO" id="GO:0005975">
    <property type="term" value="P:carbohydrate metabolic process"/>
    <property type="evidence" value="ECO:0007669"/>
    <property type="project" value="InterPro"/>
</dbReference>
<dbReference type="OrthoDB" id="9778320at2"/>
<feature type="compositionally biased region" description="Polar residues" evidence="3">
    <location>
        <begin position="32"/>
        <end position="45"/>
    </location>
</feature>
<feature type="region of interest" description="Disordered" evidence="3">
    <location>
        <begin position="28"/>
        <end position="72"/>
    </location>
</feature>
<evidence type="ECO:0000256" key="3">
    <source>
        <dbReference type="SAM" id="MobiDB-lite"/>
    </source>
</evidence>
<dbReference type="PROSITE" id="PS51257">
    <property type="entry name" value="PROKAR_LIPOPROTEIN"/>
    <property type="match status" value="1"/>
</dbReference>
<dbReference type="Pfam" id="PF01522">
    <property type="entry name" value="Polysacc_deac_1"/>
    <property type="match status" value="1"/>
</dbReference>
<dbReference type="GO" id="GO:0016810">
    <property type="term" value="F:hydrolase activity, acting on carbon-nitrogen (but not peptide) bonds"/>
    <property type="evidence" value="ECO:0007669"/>
    <property type="project" value="InterPro"/>
</dbReference>
<feature type="signal peptide" evidence="4">
    <location>
        <begin position="1"/>
        <end position="23"/>
    </location>
</feature>
<comment type="subcellular location">
    <subcellularLocation>
        <location evidence="1">Secreted</location>
    </subcellularLocation>
</comment>
<evidence type="ECO:0000256" key="1">
    <source>
        <dbReference type="ARBA" id="ARBA00004613"/>
    </source>
</evidence>
<protein>
    <submittedName>
        <fullName evidence="6">Polysaccharide deacetylase</fullName>
    </submittedName>
</protein>
<keyword evidence="2 4" id="KW-0732">Signal</keyword>
<dbReference type="InterPro" id="IPR051398">
    <property type="entry name" value="Polysacch_Deacetylase"/>
</dbReference>
<feature type="chain" id="PRO_5020529127" evidence="4">
    <location>
        <begin position="24"/>
        <end position="381"/>
    </location>
</feature>
<sequence length="381" mass="43264">MKKFKFIIAIGILSILLSGCSQNITDNEKTIDNNTYDNTQENSTNIDEKEKNGSEENLDNDNIEDEPNEIEEGPPVIDYQEVRPNELGHIMVVMYHGIRDLPPYHRTAEDFIKDLQYMYDNGYRLISMRDYIDHNIDIGPGLTPIVLTFDDGLSTTFSLTKENSALVPAPNTAVALLEAFAEENPDFGKAAVFYINSDLSIFDGEGTVEERLQWLVDNGYEVANHTSQHADLSKLDGNSVQVHIGKADQFIKNILGNDYIVDSLTYPFGRRPATEYLQYVSSGVYNGHKYEYKVAFREGPSGPFHPPIHINFAPLNVPRVRGSEGDIQDLLWFFDYYESNPHLRYISDGNKDRISILESQSHLINKDAIGDKELYIYTIEE</sequence>
<dbReference type="GO" id="GO:0005576">
    <property type="term" value="C:extracellular region"/>
    <property type="evidence" value="ECO:0007669"/>
    <property type="project" value="UniProtKB-SubCell"/>
</dbReference>
<reference evidence="6 7" key="1">
    <citation type="submission" date="2019-03" db="EMBL/GenBank/DDBJ databases">
        <title>Genomic Encyclopedia of Type Strains, Phase IV (KMG-IV): sequencing the most valuable type-strain genomes for metagenomic binning, comparative biology and taxonomic classification.</title>
        <authorList>
            <person name="Goeker M."/>
        </authorList>
    </citation>
    <scope>NUCLEOTIDE SEQUENCE [LARGE SCALE GENOMIC DNA]</scope>
    <source>
        <strain evidence="6 7">DSM 24629</strain>
    </source>
</reference>
<evidence type="ECO:0000313" key="6">
    <source>
        <dbReference type="EMBL" id="TCT14334.1"/>
    </source>
</evidence>
<accession>A0A4R3MJ88</accession>
<dbReference type="Proteomes" id="UP000294902">
    <property type="component" value="Unassembled WGS sequence"/>
</dbReference>
<keyword evidence="7" id="KW-1185">Reference proteome</keyword>
<evidence type="ECO:0000256" key="4">
    <source>
        <dbReference type="SAM" id="SignalP"/>
    </source>
</evidence>
<dbReference type="AlphaFoldDB" id="A0A4R3MJ88"/>
<dbReference type="PANTHER" id="PTHR34216:SF3">
    <property type="entry name" value="POLY-BETA-1,6-N-ACETYL-D-GLUCOSAMINE N-DEACETYLASE"/>
    <property type="match status" value="1"/>
</dbReference>
<dbReference type="Gene3D" id="3.20.20.370">
    <property type="entry name" value="Glycoside hydrolase/deacetylase"/>
    <property type="match status" value="1"/>
</dbReference>
<evidence type="ECO:0000256" key="2">
    <source>
        <dbReference type="ARBA" id="ARBA00022729"/>
    </source>
</evidence>
<proteinExistence type="predicted"/>
<dbReference type="EMBL" id="SMAL01000006">
    <property type="protein sequence ID" value="TCT14334.1"/>
    <property type="molecule type" value="Genomic_DNA"/>
</dbReference>
<comment type="caution">
    <text evidence="6">The sequence shown here is derived from an EMBL/GenBank/DDBJ whole genome shotgun (WGS) entry which is preliminary data.</text>
</comment>
<organism evidence="6 7">
    <name type="scientific">Natranaerovirga pectinivora</name>
    <dbReference type="NCBI Taxonomy" id="682400"/>
    <lineage>
        <taxon>Bacteria</taxon>
        <taxon>Bacillati</taxon>
        <taxon>Bacillota</taxon>
        <taxon>Clostridia</taxon>
        <taxon>Lachnospirales</taxon>
        <taxon>Natranaerovirgaceae</taxon>
        <taxon>Natranaerovirga</taxon>
    </lineage>
</organism>
<feature type="domain" description="NodB homology" evidence="5">
    <location>
        <begin position="144"/>
        <end position="274"/>
    </location>
</feature>
<dbReference type="InterPro" id="IPR011330">
    <property type="entry name" value="Glyco_hydro/deAcase_b/a-brl"/>
</dbReference>
<dbReference type="PANTHER" id="PTHR34216">
    <property type="match status" value="1"/>
</dbReference>
<gene>
    <name evidence="6" type="ORF">EDC18_106132</name>
</gene>
<dbReference type="InterPro" id="IPR002509">
    <property type="entry name" value="NODB_dom"/>
</dbReference>
<feature type="compositionally biased region" description="Acidic residues" evidence="3">
    <location>
        <begin position="56"/>
        <end position="72"/>
    </location>
</feature>
<dbReference type="RefSeq" id="WP_132252634.1">
    <property type="nucleotide sequence ID" value="NZ_SMAL01000006.1"/>
</dbReference>
<name>A0A4R3MJ88_9FIRM</name>
<evidence type="ECO:0000313" key="7">
    <source>
        <dbReference type="Proteomes" id="UP000294902"/>
    </source>
</evidence>